<dbReference type="PANTHER" id="PTHR10885">
    <property type="entry name" value="ISOPENTENYL-DIPHOSPHATE DELTA-ISOMERASE"/>
    <property type="match status" value="1"/>
</dbReference>
<dbReference type="InterPro" id="IPR006008">
    <property type="entry name" value="YciB"/>
</dbReference>
<name>A0AAE3MDZ8_9BACT</name>
<reference evidence="3" key="1">
    <citation type="submission" date="2022-10" db="EMBL/GenBank/DDBJ databases">
        <authorList>
            <person name="Yu W.X."/>
        </authorList>
    </citation>
    <scope>NUCLEOTIDE SEQUENCE</scope>
    <source>
        <strain evidence="3">D04</strain>
    </source>
</reference>
<evidence type="ECO:0000259" key="2">
    <source>
        <dbReference type="PROSITE" id="PS51462"/>
    </source>
</evidence>
<dbReference type="PANTHER" id="PTHR10885:SF0">
    <property type="entry name" value="ISOPENTENYL-DIPHOSPHATE DELTA-ISOMERASE"/>
    <property type="match status" value="1"/>
</dbReference>
<dbReference type="GO" id="GO:0003824">
    <property type="term" value="F:catalytic activity"/>
    <property type="evidence" value="ECO:0007669"/>
    <property type="project" value="UniProtKB-ARBA"/>
</dbReference>
<sequence length="354" mass="40517">MNQLELIKKLLPGLAPLIVFVVVDGVWGTKEGLIVAIGFGLSEIAYRIIKKQKPDKFILFDVGLLVAMGGISLLLDNDLFFKLKPGVIGVIFSVLLGISAYGKYNVMMAMGGRYMKGIDINPWQQYEFVQSIKALFWIFTIHTILVFASAILMSKETWIAISGPGFYVLFGIYFVFEVYNKKRKNRKHQQEEWLPIVDKEARVLGKMPRSIAHNGSKILHPVVHLHVFNTDGELYLQKRPAHKLVQPNKWDTAVGGHVAAEELIEVSLKREAAEEIGLLDFEARSLGVYVWESEMERELVFVFTTTINHDLNPDGEEVEQGKFWSENELEENFGKHFFTPNFEHEYKKLKKHLY</sequence>
<dbReference type="CDD" id="cd04692">
    <property type="entry name" value="NUDIX_Hydrolase"/>
    <property type="match status" value="1"/>
</dbReference>
<gene>
    <name evidence="3" type="ORF">OM074_08640</name>
</gene>
<comment type="caution">
    <text evidence="3">The sequence shown here is derived from an EMBL/GenBank/DDBJ whole genome shotgun (WGS) entry which is preliminary data.</text>
</comment>
<keyword evidence="4" id="KW-1185">Reference proteome</keyword>
<feature type="transmembrane region" description="Helical" evidence="1">
    <location>
        <begin position="10"/>
        <end position="27"/>
    </location>
</feature>
<dbReference type="AlphaFoldDB" id="A0AAE3MDZ8"/>
<dbReference type="RefSeq" id="WP_301199063.1">
    <property type="nucleotide sequence ID" value="NZ_JAPDPI010000015.1"/>
</dbReference>
<proteinExistence type="predicted"/>
<dbReference type="InterPro" id="IPR015797">
    <property type="entry name" value="NUDIX_hydrolase-like_dom_sf"/>
</dbReference>
<dbReference type="PROSITE" id="PS51462">
    <property type="entry name" value="NUDIX"/>
    <property type="match status" value="1"/>
</dbReference>
<dbReference type="Gene3D" id="3.90.79.10">
    <property type="entry name" value="Nucleoside Triphosphate Pyrophosphohydrolase"/>
    <property type="match status" value="1"/>
</dbReference>
<keyword evidence="1" id="KW-0812">Transmembrane</keyword>
<dbReference type="Proteomes" id="UP001207408">
    <property type="component" value="Unassembled WGS sequence"/>
</dbReference>
<evidence type="ECO:0000313" key="3">
    <source>
        <dbReference type="EMBL" id="MCW3805696.1"/>
    </source>
</evidence>
<feature type="transmembrane region" description="Helical" evidence="1">
    <location>
        <begin position="87"/>
        <end position="106"/>
    </location>
</feature>
<dbReference type="Pfam" id="PF00293">
    <property type="entry name" value="NUDIX"/>
    <property type="match status" value="1"/>
</dbReference>
<protein>
    <submittedName>
        <fullName evidence="3">Septation protein IspZ</fullName>
    </submittedName>
</protein>
<organism evidence="3 4">
    <name type="scientific">Plebeiibacterium marinum</name>
    <dbReference type="NCBI Taxonomy" id="2992111"/>
    <lineage>
        <taxon>Bacteria</taxon>
        <taxon>Pseudomonadati</taxon>
        <taxon>Bacteroidota</taxon>
        <taxon>Bacteroidia</taxon>
        <taxon>Marinilabiliales</taxon>
        <taxon>Marinilabiliaceae</taxon>
        <taxon>Plebeiibacterium</taxon>
    </lineage>
</organism>
<dbReference type="InterPro" id="IPR000086">
    <property type="entry name" value="NUDIX_hydrolase_dom"/>
</dbReference>
<keyword evidence="1" id="KW-0472">Membrane</keyword>
<accession>A0AAE3MDZ8</accession>
<dbReference type="GO" id="GO:0016020">
    <property type="term" value="C:membrane"/>
    <property type="evidence" value="ECO:0007669"/>
    <property type="project" value="InterPro"/>
</dbReference>
<keyword evidence="1" id="KW-1133">Transmembrane helix</keyword>
<feature type="transmembrane region" description="Helical" evidence="1">
    <location>
        <begin position="158"/>
        <end position="179"/>
    </location>
</feature>
<feature type="transmembrane region" description="Helical" evidence="1">
    <location>
        <begin position="134"/>
        <end position="152"/>
    </location>
</feature>
<dbReference type="EMBL" id="JAPDPI010000015">
    <property type="protein sequence ID" value="MCW3805696.1"/>
    <property type="molecule type" value="Genomic_DNA"/>
</dbReference>
<feature type="domain" description="Nudix hydrolase" evidence="2">
    <location>
        <begin position="218"/>
        <end position="352"/>
    </location>
</feature>
<dbReference type="Pfam" id="PF04279">
    <property type="entry name" value="IspA"/>
    <property type="match status" value="1"/>
</dbReference>
<evidence type="ECO:0000256" key="1">
    <source>
        <dbReference type="SAM" id="Phobius"/>
    </source>
</evidence>
<dbReference type="SUPFAM" id="SSF55811">
    <property type="entry name" value="Nudix"/>
    <property type="match status" value="1"/>
</dbReference>
<feature type="transmembrane region" description="Helical" evidence="1">
    <location>
        <begin position="56"/>
        <end position="75"/>
    </location>
</feature>
<evidence type="ECO:0000313" key="4">
    <source>
        <dbReference type="Proteomes" id="UP001207408"/>
    </source>
</evidence>